<reference evidence="1 2" key="1">
    <citation type="journal article" date="1992" name="Lakartidningen">
        <title>[Penicillin V and not amoxicillin is the first choice preparation in acute otitis].</title>
        <authorList>
            <person name="Kamme C."/>
            <person name="Lundgren K."/>
            <person name="Prellner K."/>
        </authorList>
    </citation>
    <scope>NUCLEOTIDE SEQUENCE [LARGE SCALE GENOMIC DNA]</scope>
    <source>
        <strain evidence="1 2">PC3714II</strain>
    </source>
</reference>
<dbReference type="EMBL" id="SAYG01000006">
    <property type="protein sequence ID" value="TXJ45721.1"/>
    <property type="molecule type" value="Genomic_DNA"/>
</dbReference>
<comment type="caution">
    <text evidence="1">The sequence shown here is derived from an EMBL/GenBank/DDBJ whole genome shotgun (WGS) entry which is preliminary data.</text>
</comment>
<organism evidence="1 2">
    <name type="scientific">Brachyspira aalborgi</name>
    <dbReference type="NCBI Taxonomy" id="29522"/>
    <lineage>
        <taxon>Bacteria</taxon>
        <taxon>Pseudomonadati</taxon>
        <taxon>Spirochaetota</taxon>
        <taxon>Spirochaetia</taxon>
        <taxon>Brachyspirales</taxon>
        <taxon>Brachyspiraceae</taxon>
        <taxon>Brachyspira</taxon>
    </lineage>
</organism>
<proteinExistence type="predicted"/>
<keyword evidence="1" id="KW-0238">DNA-binding</keyword>
<accession>A0A5C8F9D9</accession>
<name>A0A5C8F9D9_9SPIR</name>
<evidence type="ECO:0000313" key="2">
    <source>
        <dbReference type="Proteomes" id="UP000324574"/>
    </source>
</evidence>
<dbReference type="Proteomes" id="UP000324574">
    <property type="component" value="Unassembled WGS sequence"/>
</dbReference>
<evidence type="ECO:0000313" key="1">
    <source>
        <dbReference type="EMBL" id="TXJ45721.1"/>
    </source>
</evidence>
<dbReference type="GO" id="GO:0003677">
    <property type="term" value="F:DNA binding"/>
    <property type="evidence" value="ECO:0007669"/>
    <property type="project" value="UniProtKB-KW"/>
</dbReference>
<dbReference type="RefSeq" id="WP_147526319.1">
    <property type="nucleotide sequence ID" value="NZ_SAYG01000006.1"/>
</dbReference>
<gene>
    <name evidence="1" type="ORF">EPJ70_04875</name>
</gene>
<sequence>MEMYEEKSNFKLEYNDNLNIKIRKIDEEALTYSHCMKNVDFIIDLECTNTLIFLEIKNYKKLFNDLKTEQEKENFFSKFNYSKPNNKESYSYDFIQKARDTFIREYSSNKIDNKKIHYYIIINVPDNSESRLITMEKELENNLPLLEKIDDKLYIKPFIHTCNIFYSNTWNECLKDKTGIEVSFYD</sequence>
<dbReference type="AlphaFoldDB" id="A0A5C8F9D9"/>
<protein>
    <submittedName>
        <fullName evidence="1">DNA-binding protein</fullName>
    </submittedName>
</protein>